<sequence length="109" mass="12291">MLPSSDTYGEFYPNRTRGSILGEKNPLANLPPIDQIGNIINDIESLEQQIKELPPLAPAISVFRKEDGTQLNTLSGEVKDYAGGKHEFQKNSYFSMPIDEYTKTDWKDL</sequence>
<name>A0A5J4WRS4_9EUKA</name>
<gene>
    <name evidence="1" type="ORF">EZS28_007208</name>
</gene>
<evidence type="ECO:0000313" key="2">
    <source>
        <dbReference type="Proteomes" id="UP000324800"/>
    </source>
</evidence>
<proteinExistence type="predicted"/>
<comment type="caution">
    <text evidence="1">The sequence shown here is derived from an EMBL/GenBank/DDBJ whole genome shotgun (WGS) entry which is preliminary data.</text>
</comment>
<evidence type="ECO:0000313" key="1">
    <source>
        <dbReference type="EMBL" id="KAA6397266.1"/>
    </source>
</evidence>
<reference evidence="1 2" key="1">
    <citation type="submission" date="2019-03" db="EMBL/GenBank/DDBJ databases">
        <title>Single cell metagenomics reveals metabolic interactions within the superorganism composed of flagellate Streblomastix strix and complex community of Bacteroidetes bacteria on its surface.</title>
        <authorList>
            <person name="Treitli S.C."/>
            <person name="Kolisko M."/>
            <person name="Husnik F."/>
            <person name="Keeling P."/>
            <person name="Hampl V."/>
        </authorList>
    </citation>
    <scope>NUCLEOTIDE SEQUENCE [LARGE SCALE GENOMIC DNA]</scope>
    <source>
        <strain evidence="1">ST1C</strain>
    </source>
</reference>
<accession>A0A5J4WRS4</accession>
<dbReference type="EMBL" id="SNRW01001220">
    <property type="protein sequence ID" value="KAA6397266.1"/>
    <property type="molecule type" value="Genomic_DNA"/>
</dbReference>
<protein>
    <submittedName>
        <fullName evidence="1">Uncharacterized protein</fullName>
    </submittedName>
</protein>
<dbReference type="OrthoDB" id="10597419at2759"/>
<dbReference type="AlphaFoldDB" id="A0A5J4WRS4"/>
<organism evidence="1 2">
    <name type="scientific">Streblomastix strix</name>
    <dbReference type="NCBI Taxonomy" id="222440"/>
    <lineage>
        <taxon>Eukaryota</taxon>
        <taxon>Metamonada</taxon>
        <taxon>Preaxostyla</taxon>
        <taxon>Oxymonadida</taxon>
        <taxon>Streblomastigidae</taxon>
        <taxon>Streblomastix</taxon>
    </lineage>
</organism>
<dbReference type="Proteomes" id="UP000324800">
    <property type="component" value="Unassembled WGS sequence"/>
</dbReference>